<evidence type="ECO:0000313" key="10">
    <source>
        <dbReference type="Proteomes" id="UP001596997"/>
    </source>
</evidence>
<comment type="catalytic activity">
    <reaction evidence="1">
        <text>ATP + protein L-histidine = ADP + protein N-phospho-L-histidine.</text>
        <dbReference type="EC" id="2.7.13.3"/>
    </reaction>
</comment>
<organism evidence="9 10">
    <name type="scientific">Pseudofulvibacter geojedonensis</name>
    <dbReference type="NCBI Taxonomy" id="1123758"/>
    <lineage>
        <taxon>Bacteria</taxon>
        <taxon>Pseudomonadati</taxon>
        <taxon>Bacteroidota</taxon>
        <taxon>Flavobacteriia</taxon>
        <taxon>Flavobacteriales</taxon>
        <taxon>Flavobacteriaceae</taxon>
        <taxon>Pseudofulvibacter</taxon>
    </lineage>
</organism>
<name>A0ABW3I4V8_9FLAO</name>
<protein>
    <recommendedName>
        <fullName evidence="2">histidine kinase</fullName>
        <ecNumber evidence="2">2.7.13.3</ecNumber>
    </recommendedName>
</protein>
<feature type="chain" id="PRO_5045339452" description="histidine kinase" evidence="7">
    <location>
        <begin position="20"/>
        <end position="618"/>
    </location>
</feature>
<keyword evidence="3" id="KW-0808">Transferase</keyword>
<dbReference type="InterPro" id="IPR036890">
    <property type="entry name" value="HATPase_C_sf"/>
</dbReference>
<dbReference type="GO" id="GO:0005524">
    <property type="term" value="F:ATP binding"/>
    <property type="evidence" value="ECO:0007669"/>
    <property type="project" value="UniProtKB-KW"/>
</dbReference>
<dbReference type="EC" id="2.7.13.3" evidence="2"/>
<feature type="transmembrane region" description="Helical" evidence="6">
    <location>
        <begin position="369"/>
        <end position="390"/>
    </location>
</feature>
<keyword evidence="9" id="KW-0067">ATP-binding</keyword>
<dbReference type="Gene3D" id="1.25.40.10">
    <property type="entry name" value="Tetratricopeptide repeat domain"/>
    <property type="match status" value="1"/>
</dbReference>
<gene>
    <name evidence="9" type="ORF">ACFQ1O_12735</name>
</gene>
<dbReference type="CDD" id="cd16917">
    <property type="entry name" value="HATPase_UhpB-NarQ-NarX-like"/>
    <property type="match status" value="1"/>
</dbReference>
<dbReference type="InterPro" id="IPR019734">
    <property type="entry name" value="TPR_rpt"/>
</dbReference>
<dbReference type="Pfam" id="PF13181">
    <property type="entry name" value="TPR_8"/>
    <property type="match status" value="1"/>
</dbReference>
<evidence type="ECO:0000256" key="7">
    <source>
        <dbReference type="SAM" id="SignalP"/>
    </source>
</evidence>
<dbReference type="PANTHER" id="PTHR24421">
    <property type="entry name" value="NITRATE/NITRITE SENSOR PROTEIN NARX-RELATED"/>
    <property type="match status" value="1"/>
</dbReference>
<evidence type="ECO:0000256" key="6">
    <source>
        <dbReference type="SAM" id="Phobius"/>
    </source>
</evidence>
<dbReference type="SUPFAM" id="SSF55874">
    <property type="entry name" value="ATPase domain of HSP90 chaperone/DNA topoisomerase II/histidine kinase"/>
    <property type="match status" value="1"/>
</dbReference>
<dbReference type="InterPro" id="IPR050482">
    <property type="entry name" value="Sensor_HK_TwoCompSys"/>
</dbReference>
<dbReference type="SUPFAM" id="SSF48452">
    <property type="entry name" value="TPR-like"/>
    <property type="match status" value="1"/>
</dbReference>
<evidence type="ECO:0000256" key="2">
    <source>
        <dbReference type="ARBA" id="ARBA00012438"/>
    </source>
</evidence>
<keyword evidence="5" id="KW-0902">Two-component regulatory system</keyword>
<dbReference type="Pfam" id="PF02518">
    <property type="entry name" value="HATPase_c"/>
    <property type="match status" value="1"/>
</dbReference>
<dbReference type="InterPro" id="IPR005467">
    <property type="entry name" value="His_kinase_dom"/>
</dbReference>
<dbReference type="InterPro" id="IPR003594">
    <property type="entry name" value="HATPase_dom"/>
</dbReference>
<dbReference type="PROSITE" id="PS50109">
    <property type="entry name" value="HIS_KIN"/>
    <property type="match status" value="1"/>
</dbReference>
<keyword evidence="6" id="KW-0472">Membrane</keyword>
<dbReference type="Gene3D" id="3.30.565.10">
    <property type="entry name" value="Histidine kinase-like ATPase, C-terminal domain"/>
    <property type="match status" value="1"/>
</dbReference>
<evidence type="ECO:0000256" key="3">
    <source>
        <dbReference type="ARBA" id="ARBA00022679"/>
    </source>
</evidence>
<dbReference type="EMBL" id="JBHTJM010000010">
    <property type="protein sequence ID" value="MFD0964874.1"/>
    <property type="molecule type" value="Genomic_DNA"/>
</dbReference>
<comment type="caution">
    <text evidence="9">The sequence shown here is derived from an EMBL/GenBank/DDBJ whole genome shotgun (WGS) entry which is preliminary data.</text>
</comment>
<dbReference type="RefSeq" id="WP_377716454.1">
    <property type="nucleotide sequence ID" value="NZ_JBHTJM010000010.1"/>
</dbReference>
<dbReference type="PANTHER" id="PTHR24421:SF10">
    <property type="entry name" value="NITRATE_NITRITE SENSOR PROTEIN NARQ"/>
    <property type="match status" value="1"/>
</dbReference>
<keyword evidence="4" id="KW-0418">Kinase</keyword>
<dbReference type="Gene3D" id="1.20.5.1930">
    <property type="match status" value="1"/>
</dbReference>
<reference evidence="10" key="1">
    <citation type="journal article" date="2019" name="Int. J. Syst. Evol. Microbiol.">
        <title>The Global Catalogue of Microorganisms (GCM) 10K type strain sequencing project: providing services to taxonomists for standard genome sequencing and annotation.</title>
        <authorList>
            <consortium name="The Broad Institute Genomics Platform"/>
            <consortium name="The Broad Institute Genome Sequencing Center for Infectious Disease"/>
            <person name="Wu L."/>
            <person name="Ma J."/>
        </authorList>
    </citation>
    <scope>NUCLEOTIDE SEQUENCE [LARGE SCALE GENOMIC DNA]</scope>
    <source>
        <strain evidence="10">CCUG 62114</strain>
    </source>
</reference>
<dbReference type="SMART" id="SM00387">
    <property type="entry name" value="HATPase_c"/>
    <property type="match status" value="1"/>
</dbReference>
<keyword evidence="10" id="KW-1185">Reference proteome</keyword>
<evidence type="ECO:0000256" key="1">
    <source>
        <dbReference type="ARBA" id="ARBA00000085"/>
    </source>
</evidence>
<keyword evidence="6" id="KW-1133">Transmembrane helix</keyword>
<keyword evidence="9" id="KW-0547">Nucleotide-binding</keyword>
<proteinExistence type="predicted"/>
<evidence type="ECO:0000256" key="4">
    <source>
        <dbReference type="ARBA" id="ARBA00022777"/>
    </source>
</evidence>
<feature type="domain" description="Histidine kinase" evidence="8">
    <location>
        <begin position="435"/>
        <end position="618"/>
    </location>
</feature>
<accession>A0ABW3I4V8</accession>
<evidence type="ECO:0000256" key="5">
    <source>
        <dbReference type="ARBA" id="ARBA00023012"/>
    </source>
</evidence>
<feature type="signal peptide" evidence="7">
    <location>
        <begin position="1"/>
        <end position="19"/>
    </location>
</feature>
<keyword evidence="7" id="KW-0732">Signal</keyword>
<dbReference type="Proteomes" id="UP001596997">
    <property type="component" value="Unassembled WGS sequence"/>
</dbReference>
<dbReference type="SMART" id="SM00028">
    <property type="entry name" value="TPR"/>
    <property type="match status" value="3"/>
</dbReference>
<sequence length="618" mass="71736">MKPFNYLFIALLFCLHSYAQISDDFKTVEKRISNIFFQAPEKAKSDAYLLKEIAKTNEEKQIAYKFLSYVYDLTGKEDSARFYLNKRLNFAKKHFNKQLPYYESVISYVNWGLDYIASDILIEKLTSALNTMEYEEFQQQKGLMYMLMGDILLRENDLDNASAYFDKSFKLIKSKYAPIDYYLRKGKISILKNDYINAENFLHKGLSIDEATTTYTYPNFLNMLGYISIMQGKLVKARSYLNKSLRYQEKNNFKTFTAKTYLNLALLAREENSNTEKELLDKALEYSKNEPIVTKDIYLAYKGFYERNKQLKQEQIYLKKFTSLNNSIFNSEKAKIKLDLESRYKLNESEKEIKYKEQIIQDDKKIKKLYSVALILLLLLFITLIIVFRTKIKAHNKNRKIQKLLHDEQLKSTLENQRIEIIKEKIKAQAEERERLSLELHDGIASEISALKLSLSNPKNATNPLINSTINKIDQLYHEVRNLSHNLNPDSVTEIAFTQLVNKITDIVKNNGIQVHKNIVISTKIDDLNENTLLNLYRILQELINNLVKHSKATRATIEVLENNKSILLEVSDNGIGIDNKHKFGIGLKNIQKRVSVLNGTIIISSVKGTKVSISIPL</sequence>
<dbReference type="InterPro" id="IPR011990">
    <property type="entry name" value="TPR-like_helical_dom_sf"/>
</dbReference>
<keyword evidence="6" id="KW-0812">Transmembrane</keyword>
<evidence type="ECO:0000313" key="9">
    <source>
        <dbReference type="EMBL" id="MFD0964874.1"/>
    </source>
</evidence>
<evidence type="ECO:0000259" key="8">
    <source>
        <dbReference type="PROSITE" id="PS50109"/>
    </source>
</evidence>